<comment type="caution">
    <text evidence="3">The sequence shown here is derived from an EMBL/GenBank/DDBJ whole genome shotgun (WGS) entry which is preliminary data.</text>
</comment>
<dbReference type="Proteomes" id="UP000237056">
    <property type="component" value="Unassembled WGS sequence"/>
</dbReference>
<dbReference type="InterPro" id="IPR029044">
    <property type="entry name" value="Nucleotide-diphossugar_trans"/>
</dbReference>
<accession>A0A2S4N935</accession>
<dbReference type="CDD" id="cd02511">
    <property type="entry name" value="Beta4Glucosyltransferase"/>
    <property type="match status" value="1"/>
</dbReference>
<gene>
    <name evidence="3" type="ORF">Q361_10615</name>
</gene>
<feature type="domain" description="Glycosyltransferase 2-like" evidence="2">
    <location>
        <begin position="10"/>
        <end position="104"/>
    </location>
</feature>
<reference evidence="3 4" key="1">
    <citation type="submission" date="2018-01" db="EMBL/GenBank/DDBJ databases">
        <title>Genomic Encyclopedia of Type Strains, Phase I: the one thousand microbial genomes (KMG-I) project.</title>
        <authorList>
            <person name="Goeker M."/>
        </authorList>
    </citation>
    <scope>NUCLEOTIDE SEQUENCE [LARGE SCALE GENOMIC DNA]</scope>
    <source>
        <strain evidence="3 4">DSM 17960</strain>
    </source>
</reference>
<evidence type="ECO:0000313" key="4">
    <source>
        <dbReference type="Proteomes" id="UP000237056"/>
    </source>
</evidence>
<dbReference type="InterPro" id="IPR001173">
    <property type="entry name" value="Glyco_trans_2-like"/>
</dbReference>
<dbReference type="SUPFAM" id="SSF53448">
    <property type="entry name" value="Nucleotide-diphospho-sugar transferases"/>
    <property type="match status" value="1"/>
</dbReference>
<dbReference type="GO" id="GO:0016740">
    <property type="term" value="F:transferase activity"/>
    <property type="evidence" value="ECO:0007669"/>
    <property type="project" value="UniProtKB-KW"/>
</dbReference>
<evidence type="ECO:0000259" key="2">
    <source>
        <dbReference type="Pfam" id="PF00535"/>
    </source>
</evidence>
<dbReference type="AlphaFoldDB" id="A0A2S4N935"/>
<keyword evidence="3" id="KW-0808">Transferase</keyword>
<protein>
    <submittedName>
        <fullName evidence="3">Glycosyltransferase involved in cell wall biosynthesis</fullName>
    </submittedName>
</protein>
<evidence type="ECO:0000256" key="1">
    <source>
        <dbReference type="ARBA" id="ARBA00038494"/>
    </source>
</evidence>
<dbReference type="EMBL" id="PQNY01000006">
    <property type="protein sequence ID" value="POS01953.1"/>
    <property type="molecule type" value="Genomic_DNA"/>
</dbReference>
<sequence length="251" mass="29744">MSLKITALAITYNEEAHVKRYVENLSFADEIIFVDSYSSDNTVALAESLGVKVYQNEFQDFSSQRNFAITKASNDWVLFFDLDEIINSNLKKEIVQRINETTNNKAAFLIKRHYYFMGKIIKFGGWQSDKAIRVFNKNFCHYQGLVHESVVTTGSVGELKNALDHFSYKSFDNYNDKLNLYSKLQAEHLYEKGIKPNFYHFFIRPSYRFLWQYFFRLGILDGKEGFILAYIHSFSVFKRYLQLWMRYRKID</sequence>
<dbReference type="PANTHER" id="PTHR43630:SF2">
    <property type="entry name" value="GLYCOSYLTRANSFERASE"/>
    <property type="match status" value="1"/>
</dbReference>
<proteinExistence type="inferred from homology"/>
<dbReference type="Gene3D" id="3.90.550.10">
    <property type="entry name" value="Spore Coat Polysaccharide Biosynthesis Protein SpsA, Chain A"/>
    <property type="match status" value="1"/>
</dbReference>
<dbReference type="PANTHER" id="PTHR43630">
    <property type="entry name" value="POLY-BETA-1,6-N-ACETYL-D-GLUCOSAMINE SYNTHASE"/>
    <property type="match status" value="1"/>
</dbReference>
<keyword evidence="4" id="KW-1185">Reference proteome</keyword>
<dbReference type="OrthoDB" id="9815923at2"/>
<evidence type="ECO:0000313" key="3">
    <source>
        <dbReference type="EMBL" id="POS01953.1"/>
    </source>
</evidence>
<dbReference type="RefSeq" id="WP_103725729.1">
    <property type="nucleotide sequence ID" value="NZ_PQNY01000006.1"/>
</dbReference>
<dbReference type="Pfam" id="PF00535">
    <property type="entry name" value="Glycos_transf_2"/>
    <property type="match status" value="1"/>
</dbReference>
<comment type="similarity">
    <text evidence="1">Belongs to the glycosyltransferase 2 family. WaaE/KdtX subfamily.</text>
</comment>
<name>A0A2S4N935_9FLAO</name>
<organism evidence="3 4">
    <name type="scientific">Flavobacterium croceum DSM 17960</name>
    <dbReference type="NCBI Taxonomy" id="1121886"/>
    <lineage>
        <taxon>Bacteria</taxon>
        <taxon>Pseudomonadati</taxon>
        <taxon>Bacteroidota</taxon>
        <taxon>Flavobacteriia</taxon>
        <taxon>Flavobacteriales</taxon>
        <taxon>Flavobacteriaceae</taxon>
        <taxon>Flavobacterium</taxon>
    </lineage>
</organism>